<dbReference type="InterPro" id="IPR043154">
    <property type="entry name" value="Sec-1-like_dom1"/>
</dbReference>
<reference evidence="2 3" key="1">
    <citation type="submission" date="2016-10" db="EMBL/GenBank/DDBJ databases">
        <title>Reductive evolution of mitochondrial metabolism and differential evolution of invasion-related proteins in Cryptosporidium.</title>
        <authorList>
            <person name="Liu S."/>
            <person name="Roellig D.M."/>
            <person name="Guo Y."/>
            <person name="Li N."/>
            <person name="Frace M.A."/>
            <person name="Tang K."/>
            <person name="Zhang L."/>
            <person name="Feng Y."/>
            <person name="Xiao L."/>
        </authorList>
    </citation>
    <scope>NUCLEOTIDE SEQUENCE [LARGE SCALE GENOMIC DNA]</scope>
    <source>
        <strain evidence="2">39726</strain>
    </source>
</reference>
<gene>
    <name evidence="2" type="ORF">cubi_02023</name>
</gene>
<dbReference type="EMBL" id="LRBP01000001">
    <property type="protein sequence ID" value="OII75502.1"/>
    <property type="molecule type" value="Genomic_DNA"/>
</dbReference>
<dbReference type="InterPro" id="IPR043127">
    <property type="entry name" value="Sec-1-like_dom3a"/>
</dbReference>
<dbReference type="Pfam" id="PF00995">
    <property type="entry name" value="Sec1"/>
    <property type="match status" value="1"/>
</dbReference>
<dbReference type="SUPFAM" id="SSF56815">
    <property type="entry name" value="Sec1/munc18-like (SM) proteins"/>
    <property type="match status" value="1"/>
</dbReference>
<dbReference type="Gene3D" id="3.40.50.1910">
    <property type="match status" value="1"/>
</dbReference>
<proteinExistence type="inferred from homology"/>
<evidence type="ECO:0000313" key="3">
    <source>
        <dbReference type="Proteomes" id="UP000186176"/>
    </source>
</evidence>
<dbReference type="VEuPathDB" id="CryptoDB:cubi_02023"/>
<dbReference type="Gene3D" id="3.40.50.2060">
    <property type="match status" value="1"/>
</dbReference>
<name>A0A1J4MMS7_9CRYT</name>
<sequence>MLNLVKNSHELINSIFNRISGIKILILDKETVQQISLVFSYSELLRKEVFLTELIDITNRSNLPHFSGIYFIRPNKENISILCNELKKPLFKEYYVYFTNNISPQILQKIAISDEADVIKRIQEVKLDFNVINFDLFSLNMNYFASMYNLPSSWTTYEEAIFSRMIDGIYSASLQLGELPVIRYLANSSLCRNIAFAVERRLLDSHLIDLVSGELVSSKLEISEDKRNENIILLVFDRREDPVTPLLTQWTYHAMIHELLEIKQNRICLVNEEFSKKEKEEFVLSEEYDNFFKDHKYDNFGDIGFSIRDLVNNHHESSKANQHLETIDDISRFVQMYPEFKKEYNNIYKHVSILHELSRIVQERDLMRISALEQDLTVCDNVEEHSKQVGNILSDTGISKFDKLRLALLYSLKYEKEEIQINNFKYHLGTQANYIDKLLEVFGKEFRSGDLFQNKTLLNIAKNTINKSNSNNIYIQHKTVLYSILENLVKGKLKNSRFPSTLDNYNSSKKPLKIMVFVVGGVTLEESRDANVIRNLYDVDVILGGTNLLNSRSFVKDLELLINS</sequence>
<organism evidence="2 3">
    <name type="scientific">Cryptosporidium ubiquitum</name>
    <dbReference type="NCBI Taxonomy" id="857276"/>
    <lineage>
        <taxon>Eukaryota</taxon>
        <taxon>Sar</taxon>
        <taxon>Alveolata</taxon>
        <taxon>Apicomplexa</taxon>
        <taxon>Conoidasida</taxon>
        <taxon>Coccidia</taxon>
        <taxon>Eucoccidiorida</taxon>
        <taxon>Eimeriorina</taxon>
        <taxon>Cryptosporidiidae</taxon>
        <taxon>Cryptosporidium</taxon>
    </lineage>
</organism>
<dbReference type="PANTHER" id="PTHR11679">
    <property type="entry name" value="VESICLE PROTEIN SORTING-ASSOCIATED"/>
    <property type="match status" value="1"/>
</dbReference>
<dbReference type="RefSeq" id="XP_028876509.1">
    <property type="nucleotide sequence ID" value="XM_029019035.1"/>
</dbReference>
<dbReference type="OrthoDB" id="10266265at2759"/>
<dbReference type="InterPro" id="IPR036045">
    <property type="entry name" value="Sec1-like_sf"/>
</dbReference>
<comment type="similarity">
    <text evidence="1">Belongs to the STXBP/unc-18/SEC1 family.</text>
</comment>
<evidence type="ECO:0000313" key="2">
    <source>
        <dbReference type="EMBL" id="OII75502.1"/>
    </source>
</evidence>
<dbReference type="InterPro" id="IPR027482">
    <property type="entry name" value="Sec1-like_dom2"/>
</dbReference>
<dbReference type="Proteomes" id="UP000186176">
    <property type="component" value="Unassembled WGS sequence"/>
</dbReference>
<keyword evidence="3" id="KW-1185">Reference proteome</keyword>
<dbReference type="Gene3D" id="3.90.830.10">
    <property type="entry name" value="Syntaxin Binding Protein 1, Chain A, domain 2"/>
    <property type="match status" value="1"/>
</dbReference>
<evidence type="ECO:0000256" key="1">
    <source>
        <dbReference type="ARBA" id="ARBA00009884"/>
    </source>
</evidence>
<dbReference type="GO" id="GO:0016192">
    <property type="term" value="P:vesicle-mediated transport"/>
    <property type="evidence" value="ECO:0007669"/>
    <property type="project" value="InterPro"/>
</dbReference>
<dbReference type="PIRSF" id="PIRSF005715">
    <property type="entry name" value="VPS45_Sec1"/>
    <property type="match status" value="1"/>
</dbReference>
<dbReference type="AlphaFoldDB" id="A0A1J4MMS7"/>
<dbReference type="GeneID" id="39978814"/>
<accession>A0A1J4MMS7</accession>
<comment type="caution">
    <text evidence="2">The sequence shown here is derived from an EMBL/GenBank/DDBJ whole genome shotgun (WGS) entry which is preliminary data.</text>
</comment>
<protein>
    <submittedName>
        <fullName evidence="2">Vacuolar protein-sorting protein VPS45</fullName>
    </submittedName>
</protein>
<dbReference type="InterPro" id="IPR001619">
    <property type="entry name" value="Sec1-like"/>
</dbReference>
<dbReference type="Gene3D" id="1.25.40.60">
    <property type="match status" value="1"/>
</dbReference>